<dbReference type="AlphaFoldDB" id="A0AAW1GTK7"/>
<dbReference type="PANTHER" id="PTHR10943">
    <property type="entry name" value="26S PROTEASOME NON-ATPASE REGULATORY SUBUNIT"/>
    <property type="match status" value="1"/>
</dbReference>
<dbReference type="InterPro" id="IPR041433">
    <property type="entry name" value="RPN1_C"/>
</dbReference>
<sequence>MASKKNTKEKDKKKDEHLSKEDLQLKQELELYVKNAQNPDVELQRAAIESMRQEVQRSISSMTSVPKTLKFLRPQYEALKSYYDTMQDSELKRLLADILSGLALTMSTEGKRESLKYNLLGTDVDIELWGHEYVRNLAEEIRHEWAKLLEEDDFSKDLEYLAYDIFDYFVKHNAELEAVDIMTEVNPERLISHVSASNYKRACSYLTATAKYLAGPDDELVLDTVFAIYLARKEFVRALQIALFLYKLRYVRQIFEACDDLLQKQQFCFILARHGVHFELDDNMVMDDDDREQLQAIINNFELRKGFLSLARDIEVMEAKSPEDIYKAHLLSGRASVGTTVDSEWQNLAATFMNAFVNAGFRQDKLMTDAAEASSGVSSCNWLFMNTGEGKISAAASLGMILLWDIGPRGAKVYKLVRSKDSFVIAGALLGVGIMNCGINHDLDPALRILRNYVDKGEPTIRICAIMGLGIAYANTKDYQIRDMLIEVLQDTNTALDVIAFTSISLGLVFVGSSDGDVAEVISEAARDHKISDLGDPLSRLLPLGLGLIYLGKQDGDIVDFFQNLNKKSKKHCDITLFSCAYAGTGNINKVQLLLRQCTRQFDKCGVDQRTAVLGIAMIAMAEEIGLNMAIRSLEHLLQYGELNIRRAVPLALALLCISDPKVTVMDTLSRLTHDPDSEVAMAAIISLGLVAAGTNNARVAAWLRSLSSYYCNNASALFCVRIAQGLVHLGKGLLTLNPYHSDRFLLSPRALAGLVIVLHCCLDIKSFVHEKYPYMLYYLVLAMQPRMLLTVDKNLKPLSVPVRVGRAVDVVGQVGQPKSITGFQTLSTPVLLSAGERAELATEKYIPLSPILEGFVILKENPDYREHER</sequence>
<dbReference type="Proteomes" id="UP001443914">
    <property type="component" value="Unassembled WGS sequence"/>
</dbReference>
<keyword evidence="2 3" id="KW-0647">Proteasome</keyword>
<dbReference type="Pfam" id="PF17781">
    <property type="entry name" value="RPN1_RPN2_N"/>
    <property type="match status" value="1"/>
</dbReference>
<name>A0AAW1GTK7_SAPOF</name>
<keyword evidence="8" id="KW-1185">Reference proteome</keyword>
<evidence type="ECO:0000313" key="8">
    <source>
        <dbReference type="Proteomes" id="UP001443914"/>
    </source>
</evidence>
<dbReference type="GO" id="GO:0030234">
    <property type="term" value="F:enzyme regulator activity"/>
    <property type="evidence" value="ECO:0007669"/>
    <property type="project" value="UniProtKB-UniRule"/>
</dbReference>
<comment type="similarity">
    <text evidence="3">Belongs to the proteasome subunit S2 family.</text>
</comment>
<dbReference type="InterPro" id="IPR040892">
    <property type="entry name" value="RPN1_N"/>
</dbReference>
<evidence type="ECO:0000256" key="1">
    <source>
        <dbReference type="ARBA" id="ARBA00022737"/>
    </source>
</evidence>
<dbReference type="EMBL" id="JBDFQZ010000014">
    <property type="protein sequence ID" value="KAK9664224.1"/>
    <property type="molecule type" value="Genomic_DNA"/>
</dbReference>
<gene>
    <name evidence="7" type="ORF">RND81_14G027200</name>
</gene>
<evidence type="ECO:0000256" key="2">
    <source>
        <dbReference type="ARBA" id="ARBA00022942"/>
    </source>
</evidence>
<dbReference type="InterPro" id="IPR016643">
    <property type="entry name" value="26S_Psome_Rpn1"/>
</dbReference>
<evidence type="ECO:0000259" key="5">
    <source>
        <dbReference type="Pfam" id="PF17781"/>
    </source>
</evidence>
<proteinExistence type="inferred from homology"/>
<dbReference type="PIRSF" id="PIRSF015965">
    <property type="entry name" value="26S_Psome_Rpn1"/>
    <property type="match status" value="1"/>
</dbReference>
<dbReference type="GO" id="GO:0005634">
    <property type="term" value="C:nucleus"/>
    <property type="evidence" value="ECO:0007669"/>
    <property type="project" value="TreeGrafter"/>
</dbReference>
<protein>
    <recommendedName>
        <fullName evidence="3">26S proteasome non-ATPase regulatory subunit 2 homolog</fullName>
    </recommendedName>
</protein>
<comment type="function">
    <text evidence="3">Acts as a regulatory subunit of the 26 proteasome which is involved in the ATP-dependent degradation of ubiquitinated proteins.</text>
</comment>
<feature type="domain" description="26S proteasome non-ATPase regulatory subunit RPN1 C-terminal" evidence="6">
    <location>
        <begin position="812"/>
        <end position="865"/>
    </location>
</feature>
<organism evidence="7 8">
    <name type="scientific">Saponaria officinalis</name>
    <name type="common">Common soapwort</name>
    <name type="synonym">Lychnis saponaria</name>
    <dbReference type="NCBI Taxonomy" id="3572"/>
    <lineage>
        <taxon>Eukaryota</taxon>
        <taxon>Viridiplantae</taxon>
        <taxon>Streptophyta</taxon>
        <taxon>Embryophyta</taxon>
        <taxon>Tracheophyta</taxon>
        <taxon>Spermatophyta</taxon>
        <taxon>Magnoliopsida</taxon>
        <taxon>eudicotyledons</taxon>
        <taxon>Gunneridae</taxon>
        <taxon>Pentapetalae</taxon>
        <taxon>Caryophyllales</taxon>
        <taxon>Caryophyllaceae</taxon>
        <taxon>Caryophylleae</taxon>
        <taxon>Saponaria</taxon>
    </lineage>
</organism>
<comment type="caution">
    <text evidence="7">The sequence shown here is derived from an EMBL/GenBank/DDBJ whole genome shotgun (WGS) entry which is preliminary data.</text>
</comment>
<dbReference type="GO" id="GO:0034515">
    <property type="term" value="C:proteasome storage granule"/>
    <property type="evidence" value="ECO:0007669"/>
    <property type="project" value="TreeGrafter"/>
</dbReference>
<keyword evidence="1" id="KW-0677">Repeat</keyword>
<accession>A0AAW1GTK7</accession>
<evidence type="ECO:0000256" key="4">
    <source>
        <dbReference type="SAM" id="MobiDB-lite"/>
    </source>
</evidence>
<feature type="region of interest" description="Disordered" evidence="4">
    <location>
        <begin position="1"/>
        <end position="21"/>
    </location>
</feature>
<evidence type="ECO:0000313" key="7">
    <source>
        <dbReference type="EMBL" id="KAK9664224.1"/>
    </source>
</evidence>
<evidence type="ECO:0000259" key="6">
    <source>
        <dbReference type="Pfam" id="PF18051"/>
    </source>
</evidence>
<dbReference type="InterPro" id="IPR016024">
    <property type="entry name" value="ARM-type_fold"/>
</dbReference>
<dbReference type="Gene3D" id="1.25.10.10">
    <property type="entry name" value="Leucine-rich Repeat Variant"/>
    <property type="match status" value="1"/>
</dbReference>
<dbReference type="PANTHER" id="PTHR10943:SF1">
    <property type="entry name" value="26S PROTEASOME NON-ATPASE REGULATORY SUBUNIT 2"/>
    <property type="match status" value="1"/>
</dbReference>
<dbReference type="InterPro" id="IPR011989">
    <property type="entry name" value="ARM-like"/>
</dbReference>
<dbReference type="GO" id="GO:0042176">
    <property type="term" value="P:regulation of protein catabolic process"/>
    <property type="evidence" value="ECO:0007669"/>
    <property type="project" value="InterPro"/>
</dbReference>
<dbReference type="Pfam" id="PF18051">
    <property type="entry name" value="RPN1_C"/>
    <property type="match status" value="1"/>
</dbReference>
<reference evidence="7" key="1">
    <citation type="submission" date="2024-03" db="EMBL/GenBank/DDBJ databases">
        <title>WGS assembly of Saponaria officinalis var. Norfolk2.</title>
        <authorList>
            <person name="Jenkins J."/>
            <person name="Shu S."/>
            <person name="Grimwood J."/>
            <person name="Barry K."/>
            <person name="Goodstein D."/>
            <person name="Schmutz J."/>
            <person name="Leebens-Mack J."/>
            <person name="Osbourn A."/>
        </authorList>
    </citation>
    <scope>NUCLEOTIDE SEQUENCE [LARGE SCALE GENOMIC DNA]</scope>
    <source>
        <strain evidence="7">JIC</strain>
    </source>
</reference>
<dbReference type="GO" id="GO:0043161">
    <property type="term" value="P:proteasome-mediated ubiquitin-dependent protein catabolic process"/>
    <property type="evidence" value="ECO:0007669"/>
    <property type="project" value="TreeGrafter"/>
</dbReference>
<dbReference type="SUPFAM" id="SSF48371">
    <property type="entry name" value="ARM repeat"/>
    <property type="match status" value="1"/>
</dbReference>
<comment type="subunit">
    <text evidence="3">Component of the 19S regulatory particle (RP/PA700) base subcomplex of the 26S proteasome. The 26S proteasome is composed of a core protease (CP), known as the 20S proteasome, capped at one or both ends by the 19S regulatory particle (RP/PA700). The RP/PA700 complex is composed of at least 17 different subunits in two subcomplexes, the base and the lid, which form the portions proximal and distal to the 20S proteolytic core, respectively.</text>
</comment>
<dbReference type="GO" id="GO:0008540">
    <property type="term" value="C:proteasome regulatory particle, base subcomplex"/>
    <property type="evidence" value="ECO:0007669"/>
    <property type="project" value="UniProtKB-UniRule"/>
</dbReference>
<feature type="domain" description="RPN1 N-terminal" evidence="5">
    <location>
        <begin position="29"/>
        <end position="330"/>
    </location>
</feature>
<evidence type="ECO:0000256" key="3">
    <source>
        <dbReference type="PIRNR" id="PIRNR015965"/>
    </source>
</evidence>